<feature type="non-terminal residue" evidence="1">
    <location>
        <position position="1"/>
    </location>
</feature>
<accession>A0AAD7Z556</accession>
<protein>
    <submittedName>
        <fullName evidence="1">Uncharacterized protein</fullName>
    </submittedName>
</protein>
<dbReference type="EMBL" id="JASPKZ010010655">
    <property type="protein sequence ID" value="KAJ9574089.1"/>
    <property type="molecule type" value="Genomic_DNA"/>
</dbReference>
<organism evidence="1 2">
    <name type="scientific">Diploptera punctata</name>
    <name type="common">Pacific beetle cockroach</name>
    <dbReference type="NCBI Taxonomy" id="6984"/>
    <lineage>
        <taxon>Eukaryota</taxon>
        <taxon>Metazoa</taxon>
        <taxon>Ecdysozoa</taxon>
        <taxon>Arthropoda</taxon>
        <taxon>Hexapoda</taxon>
        <taxon>Insecta</taxon>
        <taxon>Pterygota</taxon>
        <taxon>Neoptera</taxon>
        <taxon>Polyneoptera</taxon>
        <taxon>Dictyoptera</taxon>
        <taxon>Blattodea</taxon>
        <taxon>Blaberoidea</taxon>
        <taxon>Blaberidae</taxon>
        <taxon>Diplopterinae</taxon>
        <taxon>Diploptera</taxon>
    </lineage>
</organism>
<dbReference type="Proteomes" id="UP001233999">
    <property type="component" value="Unassembled WGS sequence"/>
</dbReference>
<reference evidence="1" key="2">
    <citation type="submission" date="2023-05" db="EMBL/GenBank/DDBJ databases">
        <authorList>
            <person name="Fouks B."/>
        </authorList>
    </citation>
    <scope>NUCLEOTIDE SEQUENCE</scope>
    <source>
        <strain evidence="1">Stay&amp;Tobe</strain>
        <tissue evidence="1">Testes</tissue>
    </source>
</reference>
<proteinExistence type="predicted"/>
<comment type="caution">
    <text evidence="1">The sequence shown here is derived from an EMBL/GenBank/DDBJ whole genome shotgun (WGS) entry which is preliminary data.</text>
</comment>
<gene>
    <name evidence="1" type="ORF">L9F63_008503</name>
</gene>
<sequence>QLLLEKINDPPAYRCAEYTHAREFFSDKPSCVKKDKKSQVEYTRNFVSERSSHGQNYYRSMDINLSVQFTLQMNSSSTEKMRTTALLFLFYR</sequence>
<evidence type="ECO:0000313" key="2">
    <source>
        <dbReference type="Proteomes" id="UP001233999"/>
    </source>
</evidence>
<keyword evidence="2" id="KW-1185">Reference proteome</keyword>
<reference evidence="1" key="1">
    <citation type="journal article" date="2023" name="IScience">
        <title>Live-bearing cockroach genome reveals convergent evolutionary mechanisms linked to viviparity in insects and beyond.</title>
        <authorList>
            <person name="Fouks B."/>
            <person name="Harrison M.C."/>
            <person name="Mikhailova A.A."/>
            <person name="Marchal E."/>
            <person name="English S."/>
            <person name="Carruthers M."/>
            <person name="Jennings E.C."/>
            <person name="Chiamaka E.L."/>
            <person name="Frigard R.A."/>
            <person name="Pippel M."/>
            <person name="Attardo G.M."/>
            <person name="Benoit J.B."/>
            <person name="Bornberg-Bauer E."/>
            <person name="Tobe S.S."/>
        </authorList>
    </citation>
    <scope>NUCLEOTIDE SEQUENCE</scope>
    <source>
        <strain evidence="1">Stay&amp;Tobe</strain>
    </source>
</reference>
<name>A0AAD7Z556_DIPPU</name>
<dbReference type="AlphaFoldDB" id="A0AAD7Z556"/>
<feature type="non-terminal residue" evidence="1">
    <location>
        <position position="92"/>
    </location>
</feature>
<evidence type="ECO:0000313" key="1">
    <source>
        <dbReference type="EMBL" id="KAJ9574089.1"/>
    </source>
</evidence>